<evidence type="ECO:0000313" key="2">
    <source>
        <dbReference type="Proteomes" id="UP001164746"/>
    </source>
</evidence>
<keyword evidence="2" id="KW-1185">Reference proteome</keyword>
<protein>
    <recommendedName>
        <fullName evidence="3">B box-type domain-containing protein</fullName>
    </recommendedName>
</protein>
<accession>A0ABY7DHX6</accession>
<dbReference type="Pfam" id="PF19165">
    <property type="entry name" value="DUF5847"/>
    <property type="match status" value="1"/>
</dbReference>
<evidence type="ECO:0000313" key="1">
    <source>
        <dbReference type="EMBL" id="WAQ97291.1"/>
    </source>
</evidence>
<reference evidence="1" key="1">
    <citation type="submission" date="2022-11" db="EMBL/GenBank/DDBJ databases">
        <title>Centuries of genome instability and evolution in soft-shell clam transmissible cancer (bioRxiv).</title>
        <authorList>
            <person name="Hart S.F.M."/>
            <person name="Yonemitsu M.A."/>
            <person name="Giersch R.M."/>
            <person name="Beal B.F."/>
            <person name="Arriagada G."/>
            <person name="Davis B.W."/>
            <person name="Ostrander E.A."/>
            <person name="Goff S.P."/>
            <person name="Metzger M.J."/>
        </authorList>
    </citation>
    <scope>NUCLEOTIDE SEQUENCE</scope>
    <source>
        <strain evidence="1">MELC-2E11</strain>
        <tissue evidence="1">Siphon/mantle</tissue>
    </source>
</reference>
<gene>
    <name evidence="1" type="ORF">MAR_029981</name>
</gene>
<dbReference type="Proteomes" id="UP001164746">
    <property type="component" value="Chromosome 2"/>
</dbReference>
<dbReference type="EMBL" id="CP111013">
    <property type="protein sequence ID" value="WAQ97291.1"/>
    <property type="molecule type" value="Genomic_DNA"/>
</dbReference>
<sequence length="289" mass="33036">MASKDAQPSTHSLESASEFENDFDCYMCLEDNKKIEAKFCCVDCSKCYCDKCVIYHNILLNKHTVLDRSDVNKWVSQANAFARCGLHPRNVVEMVCEIHGELCVTFNHKMCRSFRQVKDLAKGIHEMADFKQLPANVSKLTSNINQVIQDMKKKQQSVKESGKSMLKEINALRSALNQLLDELEKRTVIQMKSGLADLDDTLQKDVDSCTRIHDQINDFLDNIRSNDKGSEPNSYICYRKCQDKMTEANSLLHKMSNKAEISLKKCVVFFTRNVDLLVLNVDLLAYETI</sequence>
<evidence type="ECO:0008006" key="3">
    <source>
        <dbReference type="Google" id="ProtNLM"/>
    </source>
</evidence>
<dbReference type="InterPro" id="IPR043885">
    <property type="entry name" value="DUF5847"/>
</dbReference>
<name>A0ABY7DHX6_MYAAR</name>
<organism evidence="1 2">
    <name type="scientific">Mya arenaria</name>
    <name type="common">Soft-shell clam</name>
    <dbReference type="NCBI Taxonomy" id="6604"/>
    <lineage>
        <taxon>Eukaryota</taxon>
        <taxon>Metazoa</taxon>
        <taxon>Spiralia</taxon>
        <taxon>Lophotrochozoa</taxon>
        <taxon>Mollusca</taxon>
        <taxon>Bivalvia</taxon>
        <taxon>Autobranchia</taxon>
        <taxon>Heteroconchia</taxon>
        <taxon>Euheterodonta</taxon>
        <taxon>Imparidentia</taxon>
        <taxon>Neoheterodontei</taxon>
        <taxon>Myida</taxon>
        <taxon>Myoidea</taxon>
        <taxon>Myidae</taxon>
        <taxon>Mya</taxon>
    </lineage>
</organism>
<proteinExistence type="predicted"/>